<evidence type="ECO:0000256" key="1">
    <source>
        <dbReference type="SAM" id="MobiDB-lite"/>
    </source>
</evidence>
<accession>A0A0V0XJF3</accession>
<organism evidence="2 3">
    <name type="scientific">Trichinella pseudospiralis</name>
    <name type="common">Parasitic roundworm</name>
    <dbReference type="NCBI Taxonomy" id="6337"/>
    <lineage>
        <taxon>Eukaryota</taxon>
        <taxon>Metazoa</taxon>
        <taxon>Ecdysozoa</taxon>
        <taxon>Nematoda</taxon>
        <taxon>Enoplea</taxon>
        <taxon>Dorylaimia</taxon>
        <taxon>Trichinellida</taxon>
        <taxon>Trichinellidae</taxon>
        <taxon>Trichinella</taxon>
    </lineage>
</organism>
<sequence length="139" mass="15711">MLLITDIALCHLSSELLVCKNGLFKKELLRTTVLSDADGDHPVSPLRNVNLKDCCYMTAQSWNLISGSTLRILSNKLLGYNEECIMKYSKQWKKSENEDDDVSDKSNKGPSHSETYSCLMVGLKWIKQQKRLGATQLID</sequence>
<evidence type="ECO:0008006" key="4">
    <source>
        <dbReference type="Google" id="ProtNLM"/>
    </source>
</evidence>
<reference evidence="2 3" key="1">
    <citation type="submission" date="2015-01" db="EMBL/GenBank/DDBJ databases">
        <title>Evolution of Trichinella species and genotypes.</title>
        <authorList>
            <person name="Korhonen P.K."/>
            <person name="Edoardo P."/>
            <person name="Giuseppe L.R."/>
            <person name="Gasser R.B."/>
        </authorList>
    </citation>
    <scope>NUCLEOTIDE SEQUENCE [LARGE SCALE GENOMIC DNA]</scope>
    <source>
        <strain evidence="2">ISS141</strain>
    </source>
</reference>
<protein>
    <recommendedName>
        <fullName evidence="4">Jerky-like protein-like</fullName>
    </recommendedName>
</protein>
<comment type="caution">
    <text evidence="2">The sequence shown here is derived from an EMBL/GenBank/DDBJ whole genome shotgun (WGS) entry which is preliminary data.</text>
</comment>
<evidence type="ECO:0000313" key="3">
    <source>
        <dbReference type="Proteomes" id="UP000054815"/>
    </source>
</evidence>
<proteinExistence type="predicted"/>
<gene>
    <name evidence="2" type="ORF">T4E_8404</name>
</gene>
<feature type="region of interest" description="Disordered" evidence="1">
    <location>
        <begin position="92"/>
        <end position="113"/>
    </location>
</feature>
<dbReference type="EMBL" id="JYDU01000250">
    <property type="protein sequence ID" value="KRX88112.1"/>
    <property type="molecule type" value="Genomic_DNA"/>
</dbReference>
<evidence type="ECO:0000313" key="2">
    <source>
        <dbReference type="EMBL" id="KRX88112.1"/>
    </source>
</evidence>
<dbReference type="AlphaFoldDB" id="A0A0V0XJF3"/>
<name>A0A0V0XJF3_TRIPS</name>
<dbReference type="Proteomes" id="UP000054815">
    <property type="component" value="Unassembled WGS sequence"/>
</dbReference>